<dbReference type="Proteomes" id="UP000322983">
    <property type="component" value="Chromosome"/>
</dbReference>
<reference evidence="1 2" key="1">
    <citation type="journal article" date="2020" name="Int. J. Syst. Evol. Microbiol.">
        <title>Sulfuracidifex tepidarius gen. nov., sp. nov. and transfer of Sulfolobus metallicus Huber and Stetter 1992 to the genus Sulfuracidifex as Sulfuracidifex metallicus comb. nov.</title>
        <authorList>
            <person name="Itoh T."/>
            <person name="Miura T."/>
            <person name="Sakai H.D."/>
            <person name="Kato S."/>
            <person name="Ohkuma M."/>
            <person name="Takashina T."/>
        </authorList>
    </citation>
    <scope>NUCLEOTIDE SEQUENCE [LARGE SCALE GENOMIC DNA]</scope>
    <source>
        <strain evidence="1 2">IC-006</strain>
    </source>
</reference>
<evidence type="ECO:0000313" key="2">
    <source>
        <dbReference type="Proteomes" id="UP000322983"/>
    </source>
</evidence>
<accession>A0A510DRJ6</accession>
<organism evidence="1 2">
    <name type="scientific">Sulfuracidifex tepidarius</name>
    <dbReference type="NCBI Taxonomy" id="1294262"/>
    <lineage>
        <taxon>Archaea</taxon>
        <taxon>Thermoproteota</taxon>
        <taxon>Thermoprotei</taxon>
        <taxon>Sulfolobales</taxon>
        <taxon>Sulfolobaceae</taxon>
        <taxon>Sulfuracidifex</taxon>
    </lineage>
</organism>
<dbReference type="KEGG" id="step:IC006_0085"/>
<protein>
    <submittedName>
        <fullName evidence="1">Uncharacterized protein</fullName>
    </submittedName>
</protein>
<dbReference type="AlphaFoldDB" id="A0A510DRJ6"/>
<proteinExistence type="predicted"/>
<evidence type="ECO:0000313" key="1">
    <source>
        <dbReference type="EMBL" id="BBG22801.1"/>
    </source>
</evidence>
<name>A0A510DRJ6_9CREN</name>
<gene>
    <name evidence="1" type="ORF">IC006_0085</name>
</gene>
<keyword evidence="2" id="KW-1185">Reference proteome</keyword>
<sequence length="360" mass="41004">MLTSFIVVTKSHNNDKGSLTTVNSEVANLLDFIRRKYEVLNGGQKSERAFNTWLFQEIFNSIERYNRSYIGLDSSFILIHKLTRQFYYRFVPYVKVLRDVKREDLIYHGDSVSRYIDFVRAEDLPTVLSFIFPRNSSLINSKVEGDRCVISISQTADVSEEKFKLMIDYVVSLLGEHLTLKVDNVTGFHSVLIAEGVNNQGTKAKGIKTVPVSETVADTRDRLMRKFNVDANYKSAFSSTALSQSIRIYDMTGEENISQIFSVFVDFSDAGYSMLPCQGYDDPAFKMRSINDIPKAKAFIESIYPGVRVNINHKDILLAFPFQIENECNEIGNKISEILGESNLREKVICKGHIMTLKLI</sequence>
<dbReference type="EMBL" id="AP018929">
    <property type="protein sequence ID" value="BBG22801.1"/>
    <property type="molecule type" value="Genomic_DNA"/>
</dbReference>
<dbReference type="STRING" id="1294262.GCA_001316085_00886"/>